<dbReference type="Pfam" id="PF18737">
    <property type="entry name" value="HEPN_MAE_28990"/>
    <property type="match status" value="1"/>
</dbReference>
<evidence type="ECO:0000313" key="3">
    <source>
        <dbReference type="EMBL" id="MBK5175365.1"/>
    </source>
</evidence>
<dbReference type="Proteomes" id="UP000807542">
    <property type="component" value="Unassembled WGS sequence"/>
</dbReference>
<gene>
    <name evidence="3" type="ORF">I2492_03355</name>
    <name evidence="2" type="ORF">I2493_03355</name>
</gene>
<dbReference type="AlphaFoldDB" id="A0A9D7AG38"/>
<sequence length="254" mass="29812">MKIEQLESLLEEDLGWRKKELSSLTLIAEQHNDEVILKSIILLLYAHWEGYIKKSSKLYLRYISESRLSLNELTDNFKAVALKNIISQCFNSIDSLTLQNEITVINSFSEEKKKKFKVDIDIDNDFEKTFIDTQSNLNPKVFKNLLSIIGLNYKAQMKSKEIYIDKYLLSNRNLISHGGKYQNKEDTDFCLELNDIKKLRDIIFSIIDNFKEEIIEYAVNSFYLSSKEAECAVFLQKKEIDLERVFKEIDAKYQ</sequence>
<feature type="domain" description="MAE-28990/MAE-18760-like HEPN" evidence="1">
    <location>
        <begin position="7"/>
        <end position="223"/>
    </location>
</feature>
<dbReference type="EMBL" id="JADRCQ010000001">
    <property type="protein sequence ID" value="MBK5072056.1"/>
    <property type="molecule type" value="Genomic_DNA"/>
</dbReference>
<evidence type="ECO:0000313" key="5">
    <source>
        <dbReference type="Proteomes" id="UP001296969"/>
    </source>
</evidence>
<reference evidence="3 5" key="1">
    <citation type="submission" date="2020-11" db="EMBL/GenBank/DDBJ databases">
        <title>Insectihabitans protaetiae gen. nov. sp. nov. and Insectihabitans allomyrinae sp. nov., isolated from larvae of Protaetia brevitarsis seulensis and Allomyrina dichotoma, respectively.</title>
        <authorList>
            <person name="Lee S.D."/>
            <person name="Byeon Y.-S."/>
            <person name="Kim S.-M."/>
            <person name="Yang H.L."/>
            <person name="Kim I.S."/>
        </authorList>
    </citation>
    <scope>NUCLEOTIDE SEQUENCE</scope>
    <source>
        <strain evidence="3">CWB-B4</strain>
        <strain evidence="2 5">CWB-B43</strain>
    </source>
</reference>
<protein>
    <recommendedName>
        <fullName evidence="1">MAE-28990/MAE-18760-like HEPN domain-containing protein</fullName>
    </recommendedName>
</protein>
<keyword evidence="5" id="KW-1185">Reference proteome</keyword>
<evidence type="ECO:0000313" key="2">
    <source>
        <dbReference type="EMBL" id="MBK5072056.1"/>
    </source>
</evidence>
<comment type="caution">
    <text evidence="3">The sequence shown here is derived from an EMBL/GenBank/DDBJ whole genome shotgun (WGS) entry which is preliminary data.</text>
</comment>
<accession>A0A9D7AG38</accession>
<organism evidence="3 4">
    <name type="scientific">Limnobaculum xujianqingii</name>
    <dbReference type="NCBI Taxonomy" id="2738837"/>
    <lineage>
        <taxon>Bacteria</taxon>
        <taxon>Pseudomonadati</taxon>
        <taxon>Pseudomonadota</taxon>
        <taxon>Gammaproteobacteria</taxon>
        <taxon>Enterobacterales</taxon>
        <taxon>Budviciaceae</taxon>
        <taxon>Limnobaculum</taxon>
    </lineage>
</organism>
<evidence type="ECO:0000259" key="1">
    <source>
        <dbReference type="Pfam" id="PF18737"/>
    </source>
</evidence>
<dbReference type="RefSeq" id="WP_228397261.1">
    <property type="nucleotide sequence ID" value="NZ_JADRCP010000001.1"/>
</dbReference>
<evidence type="ECO:0000313" key="4">
    <source>
        <dbReference type="Proteomes" id="UP000807542"/>
    </source>
</evidence>
<proteinExistence type="predicted"/>
<name>A0A9D7AG38_9GAMM</name>
<dbReference type="EMBL" id="JADRCP010000001">
    <property type="protein sequence ID" value="MBK5175365.1"/>
    <property type="molecule type" value="Genomic_DNA"/>
</dbReference>
<dbReference type="Proteomes" id="UP001296969">
    <property type="component" value="Unassembled WGS sequence"/>
</dbReference>
<dbReference type="InterPro" id="IPR040788">
    <property type="entry name" value="HEPN_MAE_28990"/>
</dbReference>